<protein>
    <submittedName>
        <fullName evidence="1">Uncharacterized protein</fullName>
    </submittedName>
</protein>
<dbReference type="EMBL" id="CM056744">
    <property type="protein sequence ID" value="KAJ8668491.1"/>
    <property type="molecule type" value="Genomic_DNA"/>
</dbReference>
<evidence type="ECO:0000313" key="2">
    <source>
        <dbReference type="Proteomes" id="UP001239111"/>
    </source>
</evidence>
<keyword evidence="2" id="KW-1185">Reference proteome</keyword>
<name>A0ACC2NC39_9HYME</name>
<proteinExistence type="predicted"/>
<gene>
    <name evidence="1" type="ORF">QAD02_010154</name>
</gene>
<reference evidence="1" key="1">
    <citation type="submission" date="2023-04" db="EMBL/GenBank/DDBJ databases">
        <title>A chromosome-level genome assembly of the parasitoid wasp Eretmocerus hayati.</title>
        <authorList>
            <person name="Zhong Y."/>
            <person name="Liu S."/>
            <person name="Liu Y."/>
        </authorList>
    </citation>
    <scope>NUCLEOTIDE SEQUENCE</scope>
    <source>
        <strain evidence="1">ZJU_SS_LIU_2023</strain>
    </source>
</reference>
<comment type="caution">
    <text evidence="1">The sequence shown here is derived from an EMBL/GenBank/DDBJ whole genome shotgun (WGS) entry which is preliminary data.</text>
</comment>
<sequence>MGSLLTLFRIILVIKIGLKPSYGRSFFFYGSATRKSNPSGVPDNIKFISKTEWEAVTPKIPSNNLKIKPFDWVIISHTDTGSCFEQIECSLLMHRIQTMNMETKGWENIGYNFLIGGDGNIYEGLGWDREGLRTRGYHKKNLEIALIGDFESSEPTVDQLESLKKFLKYGVQLKELDKEYKLVGERQLAITNSPGLRAYNVIRTWDHWNNTRDENK</sequence>
<accession>A0ACC2NC39</accession>
<organism evidence="1 2">
    <name type="scientific">Eretmocerus hayati</name>
    <dbReference type="NCBI Taxonomy" id="131215"/>
    <lineage>
        <taxon>Eukaryota</taxon>
        <taxon>Metazoa</taxon>
        <taxon>Ecdysozoa</taxon>
        <taxon>Arthropoda</taxon>
        <taxon>Hexapoda</taxon>
        <taxon>Insecta</taxon>
        <taxon>Pterygota</taxon>
        <taxon>Neoptera</taxon>
        <taxon>Endopterygota</taxon>
        <taxon>Hymenoptera</taxon>
        <taxon>Apocrita</taxon>
        <taxon>Proctotrupomorpha</taxon>
        <taxon>Chalcidoidea</taxon>
        <taxon>Aphelinidae</taxon>
        <taxon>Aphelininae</taxon>
        <taxon>Eretmocerus</taxon>
    </lineage>
</organism>
<dbReference type="Proteomes" id="UP001239111">
    <property type="component" value="Chromosome 4"/>
</dbReference>
<evidence type="ECO:0000313" key="1">
    <source>
        <dbReference type="EMBL" id="KAJ8668491.1"/>
    </source>
</evidence>